<dbReference type="EMBL" id="ABJB010991507">
    <property type="status" value="NOT_ANNOTATED_CDS"/>
    <property type="molecule type" value="Genomic_DNA"/>
</dbReference>
<dbReference type="VEuPathDB" id="VectorBase:ISCW024788"/>
<dbReference type="EnsemblMetazoa" id="ISCW024788-RA">
    <property type="protein sequence ID" value="ISCW024788-PA"/>
    <property type="gene ID" value="ISCW024788"/>
</dbReference>
<organism>
    <name type="scientific">Ixodes scapularis</name>
    <name type="common">Black-legged tick</name>
    <name type="synonym">Deer tick</name>
    <dbReference type="NCBI Taxonomy" id="6945"/>
    <lineage>
        <taxon>Eukaryota</taxon>
        <taxon>Metazoa</taxon>
        <taxon>Ecdysozoa</taxon>
        <taxon>Arthropoda</taxon>
        <taxon>Chelicerata</taxon>
        <taxon>Arachnida</taxon>
        <taxon>Acari</taxon>
        <taxon>Parasitiformes</taxon>
        <taxon>Ixodida</taxon>
        <taxon>Ixodoidea</taxon>
        <taxon>Ixodidae</taxon>
        <taxon>Ixodinae</taxon>
        <taxon>Ixodes</taxon>
    </lineage>
</organism>
<dbReference type="EMBL" id="DS903483">
    <property type="protein sequence ID" value="EEC16304.1"/>
    <property type="molecule type" value="Genomic_DNA"/>
</dbReference>
<dbReference type="VEuPathDB" id="VectorBase:ISCI024788"/>
<dbReference type="CDD" id="cd22343">
    <property type="entry name" value="PDDEXK_lambda_exonuclease-like"/>
    <property type="match status" value="1"/>
</dbReference>
<dbReference type="Proteomes" id="UP000001555">
    <property type="component" value="Unassembled WGS sequence"/>
</dbReference>
<dbReference type="HOGENOM" id="CLU_050446_3_0_1"/>
<protein>
    <recommendedName>
        <fullName evidence="1">YqaJ viral recombinase domain-containing protein</fullName>
    </recommendedName>
</protein>
<name>B7QBT2_IXOSC</name>
<dbReference type="Gene3D" id="3.90.320.10">
    <property type="match status" value="1"/>
</dbReference>
<dbReference type="VEuPathDB" id="VectorBase:ISCP_016958"/>
<proteinExistence type="predicted"/>
<gene>
    <name evidence="2" type="ORF">IscW_ISCW024788</name>
</gene>
<evidence type="ECO:0000313" key="4">
    <source>
        <dbReference type="Proteomes" id="UP000001555"/>
    </source>
</evidence>
<dbReference type="InParanoid" id="B7QBT2"/>
<dbReference type="OrthoDB" id="6757988at2759"/>
<dbReference type="SUPFAM" id="SSF52980">
    <property type="entry name" value="Restriction endonuclease-like"/>
    <property type="match status" value="1"/>
</dbReference>
<sequence>ATTWGIEHEDEARQLYTEVMGLSHPSFTCVNSGLLIRPDLPFIAATPDGATECSCCGLGLVEVKCPYLQRHCTLDELLLSLPECLEREESTGVVSLKTTHTYYYQVQTQMLVAKKNHCDFALWTTEAMFIERVYADAALHDEVVIKCKTFFVKVVLP</sequence>
<feature type="non-terminal residue" evidence="2">
    <location>
        <position position="1"/>
    </location>
</feature>
<feature type="domain" description="YqaJ viral recombinase" evidence="1">
    <location>
        <begin position="2"/>
        <end position="115"/>
    </location>
</feature>
<dbReference type="PANTHER" id="PTHR47526:SF4">
    <property type="entry name" value="SWIM-TYPE DOMAIN-CONTAINING PROTEIN"/>
    <property type="match status" value="1"/>
</dbReference>
<dbReference type="PaxDb" id="6945-B7QBT2"/>
<dbReference type="GO" id="GO:0006281">
    <property type="term" value="P:DNA repair"/>
    <property type="evidence" value="ECO:0007669"/>
    <property type="project" value="UniProtKB-ARBA"/>
</dbReference>
<dbReference type="InterPro" id="IPR011335">
    <property type="entry name" value="Restrct_endonuc-II-like"/>
</dbReference>
<dbReference type="PANTHER" id="PTHR47526">
    <property type="entry name" value="ATP-DEPENDENT DNA HELICASE"/>
    <property type="match status" value="1"/>
</dbReference>
<keyword evidence="4" id="KW-1185">Reference proteome</keyword>
<dbReference type="STRING" id="6945.B7QBT2"/>
<evidence type="ECO:0000259" key="1">
    <source>
        <dbReference type="Pfam" id="PF09588"/>
    </source>
</evidence>
<accession>B7QBT2</accession>
<evidence type="ECO:0000313" key="3">
    <source>
        <dbReference type="EnsemblMetazoa" id="ISCW024788-PA"/>
    </source>
</evidence>
<feature type="non-terminal residue" evidence="2">
    <location>
        <position position="157"/>
    </location>
</feature>
<dbReference type="AlphaFoldDB" id="B7QBT2"/>
<evidence type="ECO:0000313" key="2">
    <source>
        <dbReference type="EMBL" id="EEC16304.1"/>
    </source>
</evidence>
<dbReference type="Pfam" id="PF09588">
    <property type="entry name" value="YqaJ"/>
    <property type="match status" value="1"/>
</dbReference>
<reference evidence="2 4" key="1">
    <citation type="submission" date="2008-03" db="EMBL/GenBank/DDBJ databases">
        <title>Annotation of Ixodes scapularis.</title>
        <authorList>
            <consortium name="Ixodes scapularis Genome Project Consortium"/>
            <person name="Caler E."/>
            <person name="Hannick L.I."/>
            <person name="Bidwell S."/>
            <person name="Joardar V."/>
            <person name="Thiagarajan M."/>
            <person name="Amedeo P."/>
            <person name="Galinsky K.J."/>
            <person name="Schobel S."/>
            <person name="Inman J."/>
            <person name="Hostetler J."/>
            <person name="Miller J."/>
            <person name="Hammond M."/>
            <person name="Megy K."/>
            <person name="Lawson D."/>
            <person name="Kodira C."/>
            <person name="Sutton G."/>
            <person name="Meyer J."/>
            <person name="Hill C.A."/>
            <person name="Birren B."/>
            <person name="Nene V."/>
            <person name="Collins F."/>
            <person name="Alarcon-Chaidez F."/>
            <person name="Wikel S."/>
            <person name="Strausberg R."/>
        </authorList>
    </citation>
    <scope>NUCLEOTIDE SEQUENCE [LARGE SCALE GENOMIC DNA]</scope>
    <source>
        <strain evidence="4">Wikel</strain>
        <strain evidence="2">Wikel colony</strain>
    </source>
</reference>
<dbReference type="InterPro" id="IPR019080">
    <property type="entry name" value="YqaJ_viral_recombinase"/>
</dbReference>
<reference evidence="3" key="2">
    <citation type="submission" date="2020-05" db="UniProtKB">
        <authorList>
            <consortium name="EnsemblMetazoa"/>
        </authorList>
    </citation>
    <scope>IDENTIFICATION</scope>
    <source>
        <strain evidence="3">wikel</strain>
    </source>
</reference>
<dbReference type="InterPro" id="IPR011604">
    <property type="entry name" value="PDDEXK-like_dom_sf"/>
</dbReference>